<evidence type="ECO:0000313" key="4">
    <source>
        <dbReference type="Proteomes" id="UP000617145"/>
    </source>
</evidence>
<dbReference type="InterPro" id="IPR044638">
    <property type="entry name" value="ALDH7A1-like"/>
</dbReference>
<sequence length="115" mass="12180">MPAPRFGELVRLLDEELRAAKEMLGKLVSVEAGKCTPEGAGDVKETFRSARGFDCGISIVNSDAGVGGAFGGEKKINGGCESGSDAWKGYMRRAPNAINDSRELPLEQGGEFDID</sequence>
<organism evidence="3 4">
    <name type="scientific">Salipiger pallidus</name>
    <dbReference type="NCBI Taxonomy" id="1775170"/>
    <lineage>
        <taxon>Bacteria</taxon>
        <taxon>Pseudomonadati</taxon>
        <taxon>Pseudomonadota</taxon>
        <taxon>Alphaproteobacteria</taxon>
        <taxon>Rhodobacterales</taxon>
        <taxon>Roseobacteraceae</taxon>
        <taxon>Salipiger</taxon>
    </lineage>
</organism>
<evidence type="ECO:0000313" key="3">
    <source>
        <dbReference type="EMBL" id="GGG82077.1"/>
    </source>
</evidence>
<accession>A0A8J3EHB3</accession>
<gene>
    <name evidence="3" type="ORF">GCM10011415_34670</name>
</gene>
<dbReference type="GO" id="GO:0004029">
    <property type="term" value="F:aldehyde dehydrogenase (NAD+) activity"/>
    <property type="evidence" value="ECO:0007669"/>
    <property type="project" value="InterPro"/>
</dbReference>
<reference evidence="3" key="1">
    <citation type="journal article" date="2014" name="Int. J. Syst. Evol. Microbiol.">
        <title>Complete genome sequence of Corynebacterium casei LMG S-19264T (=DSM 44701T), isolated from a smear-ripened cheese.</title>
        <authorList>
            <consortium name="US DOE Joint Genome Institute (JGI-PGF)"/>
            <person name="Walter F."/>
            <person name="Albersmeier A."/>
            <person name="Kalinowski J."/>
            <person name="Ruckert C."/>
        </authorList>
    </citation>
    <scope>NUCLEOTIDE SEQUENCE</scope>
    <source>
        <strain evidence="3">CGMCC 1.15762</strain>
    </source>
</reference>
<dbReference type="PANTHER" id="PTHR43521">
    <property type="entry name" value="ALPHA-AMINOADIPIC SEMIALDEHYDE DEHYDROGENASE"/>
    <property type="match status" value="1"/>
</dbReference>
<dbReference type="EMBL" id="BMJV01000008">
    <property type="protein sequence ID" value="GGG82077.1"/>
    <property type="molecule type" value="Genomic_DNA"/>
</dbReference>
<keyword evidence="2" id="KW-0520">NAD</keyword>
<dbReference type="AlphaFoldDB" id="A0A8J3EHB3"/>
<keyword evidence="4" id="KW-1185">Reference proteome</keyword>
<keyword evidence="1" id="KW-0560">Oxidoreductase</keyword>
<evidence type="ECO:0008006" key="5">
    <source>
        <dbReference type="Google" id="ProtNLM"/>
    </source>
</evidence>
<protein>
    <recommendedName>
        <fullName evidence="5">Aldehyde dehydrogenase family protein</fullName>
    </recommendedName>
</protein>
<comment type="caution">
    <text evidence="3">The sequence shown here is derived from an EMBL/GenBank/DDBJ whole genome shotgun (WGS) entry which is preliminary data.</text>
</comment>
<proteinExistence type="predicted"/>
<reference evidence="3" key="2">
    <citation type="submission" date="2020-09" db="EMBL/GenBank/DDBJ databases">
        <authorList>
            <person name="Sun Q."/>
            <person name="Zhou Y."/>
        </authorList>
    </citation>
    <scope>NUCLEOTIDE SEQUENCE</scope>
    <source>
        <strain evidence="3">CGMCC 1.15762</strain>
    </source>
</reference>
<dbReference type="PANTHER" id="PTHR43521:SF1">
    <property type="entry name" value="ALPHA-AMINOADIPIC SEMIALDEHYDE DEHYDROGENASE"/>
    <property type="match status" value="1"/>
</dbReference>
<dbReference type="Proteomes" id="UP000617145">
    <property type="component" value="Unassembled WGS sequence"/>
</dbReference>
<evidence type="ECO:0000256" key="1">
    <source>
        <dbReference type="ARBA" id="ARBA00023002"/>
    </source>
</evidence>
<evidence type="ECO:0000256" key="2">
    <source>
        <dbReference type="ARBA" id="ARBA00023027"/>
    </source>
</evidence>
<name>A0A8J3EHB3_9RHOB</name>